<comment type="caution">
    <text evidence="2">The sequence shown here is derived from an EMBL/GenBank/DDBJ whole genome shotgun (WGS) entry which is preliminary data.</text>
</comment>
<dbReference type="AlphaFoldDB" id="A0AA35U0U9"/>
<feature type="region of interest" description="Disordered" evidence="1">
    <location>
        <begin position="1"/>
        <end position="22"/>
    </location>
</feature>
<proteinExistence type="predicted"/>
<organism evidence="2 3">
    <name type="scientific">Geodia barretti</name>
    <name type="common">Barrett's horny sponge</name>
    <dbReference type="NCBI Taxonomy" id="519541"/>
    <lineage>
        <taxon>Eukaryota</taxon>
        <taxon>Metazoa</taxon>
        <taxon>Porifera</taxon>
        <taxon>Demospongiae</taxon>
        <taxon>Heteroscleromorpha</taxon>
        <taxon>Tetractinellida</taxon>
        <taxon>Astrophorina</taxon>
        <taxon>Geodiidae</taxon>
        <taxon>Geodia</taxon>
    </lineage>
</organism>
<evidence type="ECO:0000256" key="1">
    <source>
        <dbReference type="SAM" id="MobiDB-lite"/>
    </source>
</evidence>
<keyword evidence="3" id="KW-1185">Reference proteome</keyword>
<name>A0AA35U0U9_GEOBA</name>
<dbReference type="Proteomes" id="UP001174909">
    <property type="component" value="Unassembled WGS sequence"/>
</dbReference>
<accession>A0AA35U0U9</accession>
<evidence type="ECO:0000313" key="2">
    <source>
        <dbReference type="EMBL" id="CAI8058085.1"/>
    </source>
</evidence>
<gene>
    <name evidence="2" type="ORF">GBAR_LOCUS31586</name>
</gene>
<feature type="compositionally biased region" description="Polar residues" evidence="1">
    <location>
        <begin position="1"/>
        <end position="12"/>
    </location>
</feature>
<sequence length="83" mass="9129">MEFSVFSSNQLSLPPAAHSGKTAPLKDEDVGMAVWMTWHCSCCHRLPSCWTCLLPLSSLSPHTRTVSRWLTGSSAPQINQSDI</sequence>
<dbReference type="EMBL" id="CASHTH010004488">
    <property type="protein sequence ID" value="CAI8058085.1"/>
    <property type="molecule type" value="Genomic_DNA"/>
</dbReference>
<reference evidence="2" key="1">
    <citation type="submission" date="2023-03" db="EMBL/GenBank/DDBJ databases">
        <authorList>
            <person name="Steffen K."/>
            <person name="Cardenas P."/>
        </authorList>
    </citation>
    <scope>NUCLEOTIDE SEQUENCE</scope>
</reference>
<protein>
    <submittedName>
        <fullName evidence="2">Uncharacterized protein</fullName>
    </submittedName>
</protein>
<evidence type="ECO:0000313" key="3">
    <source>
        <dbReference type="Proteomes" id="UP001174909"/>
    </source>
</evidence>